<protein>
    <submittedName>
        <fullName evidence="2">Nuclear transport factor 2 family protein</fullName>
    </submittedName>
</protein>
<name>A0A846XCD0_9NOCA</name>
<evidence type="ECO:0000313" key="2">
    <source>
        <dbReference type="EMBL" id="NKY32326.1"/>
    </source>
</evidence>
<dbReference type="SUPFAM" id="SSF54427">
    <property type="entry name" value="NTF2-like"/>
    <property type="match status" value="1"/>
</dbReference>
<organism evidence="2 3">
    <name type="scientific">Nocardia speluncae</name>
    <dbReference type="NCBI Taxonomy" id="419477"/>
    <lineage>
        <taxon>Bacteria</taxon>
        <taxon>Bacillati</taxon>
        <taxon>Actinomycetota</taxon>
        <taxon>Actinomycetes</taxon>
        <taxon>Mycobacteriales</taxon>
        <taxon>Nocardiaceae</taxon>
        <taxon>Nocardia</taxon>
    </lineage>
</organism>
<dbReference type="RefSeq" id="WP_068036447.1">
    <property type="nucleotide sequence ID" value="NZ_JAAXOO010000001.1"/>
</dbReference>
<evidence type="ECO:0000259" key="1">
    <source>
        <dbReference type="Pfam" id="PF12680"/>
    </source>
</evidence>
<dbReference type="Proteomes" id="UP000565715">
    <property type="component" value="Unassembled WGS sequence"/>
</dbReference>
<evidence type="ECO:0000313" key="3">
    <source>
        <dbReference type="Proteomes" id="UP000565715"/>
    </source>
</evidence>
<feature type="domain" description="SnoaL-like" evidence="1">
    <location>
        <begin position="5"/>
        <end position="104"/>
    </location>
</feature>
<gene>
    <name evidence="2" type="ORF">HGA13_04460</name>
</gene>
<sequence length="127" mass="13980">MTHVIEDYYATVDSGRLRDATAMLAEDVEFAMVLPTGVNRDRGRAAMFDYLSRRPKVNRKHRLLRVAVDGDMQFAHGAVTENDSVTTGWFVAAVHLGADGRIDRYQVSFSADFALVPAESSTEGAQA</sequence>
<reference evidence="2 3" key="1">
    <citation type="submission" date="2020-04" db="EMBL/GenBank/DDBJ databases">
        <title>MicrobeNet Type strains.</title>
        <authorList>
            <person name="Nicholson A.C."/>
        </authorList>
    </citation>
    <scope>NUCLEOTIDE SEQUENCE [LARGE SCALE GENOMIC DNA]</scope>
    <source>
        <strain evidence="2 3">DSM 45078</strain>
    </source>
</reference>
<dbReference type="InterPro" id="IPR032710">
    <property type="entry name" value="NTF2-like_dom_sf"/>
</dbReference>
<dbReference type="Gene3D" id="3.10.450.50">
    <property type="match status" value="1"/>
</dbReference>
<keyword evidence="3" id="KW-1185">Reference proteome</keyword>
<proteinExistence type="predicted"/>
<dbReference type="EMBL" id="JAAXOO010000001">
    <property type="protein sequence ID" value="NKY32326.1"/>
    <property type="molecule type" value="Genomic_DNA"/>
</dbReference>
<dbReference type="Pfam" id="PF12680">
    <property type="entry name" value="SnoaL_2"/>
    <property type="match status" value="1"/>
</dbReference>
<dbReference type="InterPro" id="IPR037401">
    <property type="entry name" value="SnoaL-like"/>
</dbReference>
<dbReference type="AlphaFoldDB" id="A0A846XCD0"/>
<comment type="caution">
    <text evidence="2">The sequence shown here is derived from an EMBL/GenBank/DDBJ whole genome shotgun (WGS) entry which is preliminary data.</text>
</comment>
<accession>A0A846XCD0</accession>